<accession>A0A6N2Z6T0</accession>
<protein>
    <recommendedName>
        <fullName evidence="2">AP2 domain protein</fullName>
    </recommendedName>
</protein>
<dbReference type="AlphaFoldDB" id="A0A6N2Z6T0"/>
<evidence type="ECO:0000313" key="1">
    <source>
        <dbReference type="EMBL" id="VYT74323.1"/>
    </source>
</evidence>
<gene>
    <name evidence="1" type="ORF">VRLFYP33_00420</name>
</gene>
<evidence type="ECO:0008006" key="2">
    <source>
        <dbReference type="Google" id="ProtNLM"/>
    </source>
</evidence>
<proteinExistence type="predicted"/>
<dbReference type="EMBL" id="CACRUX010000012">
    <property type="protein sequence ID" value="VYT74323.1"/>
    <property type="molecule type" value="Genomic_DNA"/>
</dbReference>
<reference evidence="1" key="1">
    <citation type="submission" date="2019-11" db="EMBL/GenBank/DDBJ databases">
        <authorList>
            <person name="Feng L."/>
        </authorList>
    </citation>
    <scope>NUCLEOTIDE SEQUENCE</scope>
    <source>
        <strain evidence="1">VrattiLFYP33</strain>
    </source>
</reference>
<dbReference type="RefSeq" id="WP_021841179.1">
    <property type="nucleotide sequence ID" value="NZ_CACRUX010000012.1"/>
</dbReference>
<organism evidence="1">
    <name type="scientific">Veillonella ratti</name>
    <dbReference type="NCBI Taxonomy" id="103892"/>
    <lineage>
        <taxon>Bacteria</taxon>
        <taxon>Bacillati</taxon>
        <taxon>Bacillota</taxon>
        <taxon>Negativicutes</taxon>
        <taxon>Veillonellales</taxon>
        <taxon>Veillonellaceae</taxon>
        <taxon>Veillonella</taxon>
    </lineage>
</organism>
<name>A0A6N2Z6T0_9FIRM</name>
<sequence>MRLPNGYGQVCKLAGNRRRPYMTRKTINYTDTGRALYHVVGYYATRADALTALAVYDGAYGRIN</sequence>